<dbReference type="AlphaFoldDB" id="A0A931GE45"/>
<sequence length="101" mass="10520">MTVPEQVPTVVVAERKGASITSLVLGLVSILLGFTILIPMVGLAFGILGLVQEPAGRGPALAGVILNSLTMIAWILLIIIFLPFLIMALIYGIAPNESVPA</sequence>
<organism evidence="2 3">
    <name type="scientific">Zhihengliuella flava</name>
    <dbReference type="NCBI Taxonomy" id="1285193"/>
    <lineage>
        <taxon>Bacteria</taxon>
        <taxon>Bacillati</taxon>
        <taxon>Actinomycetota</taxon>
        <taxon>Actinomycetes</taxon>
        <taxon>Micrococcales</taxon>
        <taxon>Micrococcaceae</taxon>
        <taxon>Zhihengliuella</taxon>
    </lineage>
</organism>
<feature type="transmembrane region" description="Helical" evidence="1">
    <location>
        <begin position="71"/>
        <end position="94"/>
    </location>
</feature>
<dbReference type="EMBL" id="JADOTZ010000001">
    <property type="protein sequence ID" value="MBG6084078.1"/>
    <property type="molecule type" value="Genomic_DNA"/>
</dbReference>
<proteinExistence type="predicted"/>
<reference evidence="2" key="1">
    <citation type="submission" date="2020-11" db="EMBL/GenBank/DDBJ databases">
        <title>Sequencing the genomes of 1000 actinobacteria strains.</title>
        <authorList>
            <person name="Klenk H.-P."/>
        </authorList>
    </citation>
    <scope>NUCLEOTIDE SEQUENCE</scope>
    <source>
        <strain evidence="2">DSM 26152</strain>
    </source>
</reference>
<keyword evidence="1" id="KW-0472">Membrane</keyword>
<evidence type="ECO:0000256" key="1">
    <source>
        <dbReference type="SAM" id="Phobius"/>
    </source>
</evidence>
<dbReference type="Proteomes" id="UP000625033">
    <property type="component" value="Unassembled WGS sequence"/>
</dbReference>
<feature type="transmembrane region" description="Helical" evidence="1">
    <location>
        <begin position="23"/>
        <end position="51"/>
    </location>
</feature>
<name>A0A931GE45_9MICC</name>
<gene>
    <name evidence="2" type="ORF">IW252_000845</name>
</gene>
<accession>A0A931GE45</accession>
<keyword evidence="1" id="KW-1133">Transmembrane helix</keyword>
<keyword evidence="1" id="KW-0812">Transmembrane</keyword>
<protein>
    <submittedName>
        <fullName evidence="2">Uncharacterized BrkB/YihY/UPF0761 family membrane protein</fullName>
    </submittedName>
</protein>
<evidence type="ECO:0000313" key="2">
    <source>
        <dbReference type="EMBL" id="MBG6084078.1"/>
    </source>
</evidence>
<dbReference type="RefSeq" id="WP_196835434.1">
    <property type="nucleotide sequence ID" value="NZ_JADOTZ010000001.1"/>
</dbReference>
<evidence type="ECO:0000313" key="3">
    <source>
        <dbReference type="Proteomes" id="UP000625033"/>
    </source>
</evidence>
<comment type="caution">
    <text evidence="2">The sequence shown here is derived from an EMBL/GenBank/DDBJ whole genome shotgun (WGS) entry which is preliminary data.</text>
</comment>
<keyword evidence="3" id="KW-1185">Reference proteome</keyword>